<evidence type="ECO:0000313" key="2">
    <source>
        <dbReference type="Ensembl" id="ENSDLAP00005071919.1"/>
    </source>
</evidence>
<keyword evidence="1" id="KW-0732">Signal</keyword>
<sequence>MHWIHPYAVILFCLVHESFILKSVSLCSSQSDIGIWDFNIHQYIATNGFVNFRVDREPWGVEWNIVSLCLQAMPMFLGMIDTFDWPGKAFAAGTYADAGTHVNAFENKPTERIPQAGAYAGAGVGLAHAEWIICDAEAKGPSANVASVSATAGPVKAKVGQAVDTGISISPAHMEAKFLGTGMVVKWAFLCLALDLSLNYGKLWLCAKCYL</sequence>
<dbReference type="GeneTree" id="ENSGT00600000085659"/>
<reference evidence="2" key="1">
    <citation type="submission" date="2025-08" db="UniProtKB">
        <authorList>
            <consortium name="Ensembl"/>
        </authorList>
    </citation>
    <scope>IDENTIFICATION</scope>
</reference>
<reference evidence="2" key="2">
    <citation type="submission" date="2025-09" db="UniProtKB">
        <authorList>
            <consortium name="Ensembl"/>
        </authorList>
    </citation>
    <scope>IDENTIFICATION</scope>
</reference>
<name>A0A8P4K1L7_DICLA</name>
<accession>A0A8P4K1L7</accession>
<dbReference type="Proteomes" id="UP000694389">
    <property type="component" value="Unassembled WGS sequence"/>
</dbReference>
<evidence type="ECO:0000313" key="3">
    <source>
        <dbReference type="Proteomes" id="UP000694389"/>
    </source>
</evidence>
<proteinExistence type="predicted"/>
<dbReference type="Ensembl" id="ENSDLAT00005012643.2">
    <property type="protein sequence ID" value="ENSDLAP00005071919.1"/>
    <property type="gene ID" value="ENSDLAG00005005938.2"/>
</dbReference>
<evidence type="ECO:0000256" key="1">
    <source>
        <dbReference type="SAM" id="SignalP"/>
    </source>
</evidence>
<keyword evidence="3" id="KW-1185">Reference proteome</keyword>
<dbReference type="AlphaFoldDB" id="A0A8P4K1L7"/>
<protein>
    <submittedName>
        <fullName evidence="2">Uncharacterized protein</fullName>
    </submittedName>
</protein>
<feature type="chain" id="PRO_5035772458" evidence="1">
    <location>
        <begin position="21"/>
        <end position="211"/>
    </location>
</feature>
<organism evidence="2 3">
    <name type="scientific">Dicentrarchus labrax</name>
    <name type="common">European seabass</name>
    <name type="synonym">Morone labrax</name>
    <dbReference type="NCBI Taxonomy" id="13489"/>
    <lineage>
        <taxon>Eukaryota</taxon>
        <taxon>Metazoa</taxon>
        <taxon>Chordata</taxon>
        <taxon>Craniata</taxon>
        <taxon>Vertebrata</taxon>
        <taxon>Euteleostomi</taxon>
        <taxon>Actinopterygii</taxon>
        <taxon>Neopterygii</taxon>
        <taxon>Teleostei</taxon>
        <taxon>Neoteleostei</taxon>
        <taxon>Acanthomorphata</taxon>
        <taxon>Eupercaria</taxon>
        <taxon>Moronidae</taxon>
        <taxon>Dicentrarchus</taxon>
    </lineage>
</organism>
<feature type="signal peptide" evidence="1">
    <location>
        <begin position="1"/>
        <end position="20"/>
    </location>
</feature>